<feature type="region of interest" description="Disordered" evidence="1">
    <location>
        <begin position="128"/>
        <end position="206"/>
    </location>
</feature>
<evidence type="ECO:0000313" key="2">
    <source>
        <dbReference type="EMBL" id="KAK2103401.1"/>
    </source>
</evidence>
<feature type="region of interest" description="Disordered" evidence="1">
    <location>
        <begin position="60"/>
        <end position="105"/>
    </location>
</feature>
<feature type="compositionally biased region" description="Polar residues" evidence="1">
    <location>
        <begin position="87"/>
        <end position="99"/>
    </location>
</feature>
<comment type="caution">
    <text evidence="2">The sequence shown here is derived from an EMBL/GenBank/DDBJ whole genome shotgun (WGS) entry which is preliminary data.</text>
</comment>
<keyword evidence="3" id="KW-1185">Reference proteome</keyword>
<gene>
    <name evidence="2" type="ORF">P7K49_017257</name>
</gene>
<sequence>MDFPDPIGWQLQRKQRENKRKARRELLRQAQSRAALQHLGEGWAGEGSGLGVVRFLEKGLKGKGKEEGARASQVVPGGCGGPPHPNTLASPTAPRQCTHSSDPCSPPSGCPFLWSPCLRTHWPRATSHLGDPTQQPPDLIEKEHCLNKEGEAKRDGWLEGAPEGLLGDQKAQDPGEKGPWGDRDGRQLDATSHRLISGEPQLSGGL</sequence>
<feature type="compositionally biased region" description="Basic and acidic residues" evidence="1">
    <location>
        <begin position="139"/>
        <end position="157"/>
    </location>
</feature>
<feature type="compositionally biased region" description="Basic and acidic residues" evidence="1">
    <location>
        <begin position="170"/>
        <end position="187"/>
    </location>
</feature>
<reference evidence="2 3" key="1">
    <citation type="submission" date="2023-05" db="EMBL/GenBank/DDBJ databases">
        <title>B98-5 Cell Line De Novo Hybrid Assembly: An Optical Mapping Approach.</title>
        <authorList>
            <person name="Kananen K."/>
            <person name="Auerbach J.A."/>
            <person name="Kautto E."/>
            <person name="Blachly J.S."/>
        </authorList>
    </citation>
    <scope>NUCLEOTIDE SEQUENCE [LARGE SCALE GENOMIC DNA]</scope>
    <source>
        <strain evidence="2">B95-8</strain>
        <tissue evidence="2">Cell line</tissue>
    </source>
</reference>
<dbReference type="EMBL" id="JASSZA010000008">
    <property type="protein sequence ID" value="KAK2103401.1"/>
    <property type="molecule type" value="Genomic_DNA"/>
</dbReference>
<feature type="compositionally biased region" description="Basic and acidic residues" evidence="1">
    <location>
        <begin position="60"/>
        <end position="69"/>
    </location>
</feature>
<dbReference type="Proteomes" id="UP001266305">
    <property type="component" value="Unassembled WGS sequence"/>
</dbReference>
<name>A0ABQ9V2P0_SAGOE</name>
<evidence type="ECO:0000256" key="1">
    <source>
        <dbReference type="SAM" id="MobiDB-lite"/>
    </source>
</evidence>
<feature type="region of interest" description="Disordered" evidence="1">
    <location>
        <begin position="1"/>
        <end position="23"/>
    </location>
</feature>
<proteinExistence type="predicted"/>
<evidence type="ECO:0000313" key="3">
    <source>
        <dbReference type="Proteomes" id="UP001266305"/>
    </source>
</evidence>
<accession>A0ABQ9V2P0</accession>
<protein>
    <submittedName>
        <fullName evidence="2">Uncharacterized protein</fullName>
    </submittedName>
</protein>
<organism evidence="2 3">
    <name type="scientific">Saguinus oedipus</name>
    <name type="common">Cotton-top tamarin</name>
    <name type="synonym">Oedipomidas oedipus</name>
    <dbReference type="NCBI Taxonomy" id="9490"/>
    <lineage>
        <taxon>Eukaryota</taxon>
        <taxon>Metazoa</taxon>
        <taxon>Chordata</taxon>
        <taxon>Craniata</taxon>
        <taxon>Vertebrata</taxon>
        <taxon>Euteleostomi</taxon>
        <taxon>Mammalia</taxon>
        <taxon>Eutheria</taxon>
        <taxon>Euarchontoglires</taxon>
        <taxon>Primates</taxon>
        <taxon>Haplorrhini</taxon>
        <taxon>Platyrrhini</taxon>
        <taxon>Cebidae</taxon>
        <taxon>Callitrichinae</taxon>
        <taxon>Saguinus</taxon>
    </lineage>
</organism>